<feature type="chain" id="PRO_5009525964" description="Cohesin domain-containing protein" evidence="2">
    <location>
        <begin position="34"/>
        <end position="297"/>
    </location>
</feature>
<dbReference type="EMBL" id="MFRA01000003">
    <property type="protein sequence ID" value="OGH93033.1"/>
    <property type="molecule type" value="Genomic_DNA"/>
</dbReference>
<dbReference type="Proteomes" id="UP000176634">
    <property type="component" value="Unassembled WGS sequence"/>
</dbReference>
<dbReference type="SUPFAM" id="SSF49384">
    <property type="entry name" value="Carbohydrate-binding domain"/>
    <property type="match status" value="1"/>
</dbReference>
<dbReference type="CDD" id="cd08547">
    <property type="entry name" value="Type_II_cohesin"/>
    <property type="match status" value="1"/>
</dbReference>
<evidence type="ECO:0008006" key="5">
    <source>
        <dbReference type="Google" id="ProtNLM"/>
    </source>
</evidence>
<evidence type="ECO:0000256" key="1">
    <source>
        <dbReference type="SAM" id="Phobius"/>
    </source>
</evidence>
<comment type="caution">
    <text evidence="3">The sequence shown here is derived from an EMBL/GenBank/DDBJ whole genome shotgun (WGS) entry which is preliminary data.</text>
</comment>
<dbReference type="GO" id="GO:0030246">
    <property type="term" value="F:carbohydrate binding"/>
    <property type="evidence" value="ECO:0007669"/>
    <property type="project" value="InterPro"/>
</dbReference>
<gene>
    <name evidence="3" type="ORF">A2563_04620</name>
</gene>
<keyword evidence="2" id="KW-0732">Signal</keyword>
<sequence>MNFHLHKTNKAISYFITIAVFSFLFFGVSVAQAAQFSLTSENKNIKVGDQFEVKVLLNAENDSINAMEGVLVFPQDAVVLKEIKSGNSIISFWSQAPKATGNKVDFSGVIPGGYAGRNGLVLSLIFEAKTENASVIELSKAVALINDGQGTQASVKIVNFRLVVSGKAVEPKIITDQKDDTDPPEEFSPAISRDETIFEGKNFLVFATQDKGSGIDYYEVCEGKRACVKAENLYLLENQNLDEEIIVYAVDKQGNKRMATLYPSKSTLWYAKPLYLAIIGVLLALITWRVWKKRHAY</sequence>
<keyword evidence="1" id="KW-0472">Membrane</keyword>
<dbReference type="AlphaFoldDB" id="A0A1F6PAQ5"/>
<feature type="signal peptide" evidence="2">
    <location>
        <begin position="1"/>
        <end position="33"/>
    </location>
</feature>
<dbReference type="Gene3D" id="2.60.40.680">
    <property type="match status" value="1"/>
</dbReference>
<keyword evidence="1" id="KW-0812">Transmembrane</keyword>
<dbReference type="InterPro" id="IPR008965">
    <property type="entry name" value="CBM2/CBM3_carb-bd_dom_sf"/>
</dbReference>
<reference evidence="3 4" key="1">
    <citation type="journal article" date="2016" name="Nat. Commun.">
        <title>Thousands of microbial genomes shed light on interconnected biogeochemical processes in an aquifer system.</title>
        <authorList>
            <person name="Anantharaman K."/>
            <person name="Brown C.T."/>
            <person name="Hug L.A."/>
            <person name="Sharon I."/>
            <person name="Castelle C.J."/>
            <person name="Probst A.J."/>
            <person name="Thomas B.C."/>
            <person name="Singh A."/>
            <person name="Wilkins M.J."/>
            <person name="Karaoz U."/>
            <person name="Brodie E.L."/>
            <person name="Williams K.H."/>
            <person name="Hubbard S.S."/>
            <person name="Banfield J.F."/>
        </authorList>
    </citation>
    <scope>NUCLEOTIDE SEQUENCE [LARGE SCALE GENOMIC DNA]</scope>
</reference>
<dbReference type="STRING" id="1798705.A2563_04620"/>
<protein>
    <recommendedName>
        <fullName evidence="5">Cohesin domain-containing protein</fullName>
    </recommendedName>
</protein>
<evidence type="ECO:0000313" key="4">
    <source>
        <dbReference type="Proteomes" id="UP000176634"/>
    </source>
</evidence>
<organism evidence="3 4">
    <name type="scientific">Candidatus Magasanikbacteria bacterium RIFOXYD1_FULL_40_23</name>
    <dbReference type="NCBI Taxonomy" id="1798705"/>
    <lineage>
        <taxon>Bacteria</taxon>
        <taxon>Candidatus Magasanikiibacteriota</taxon>
    </lineage>
</organism>
<evidence type="ECO:0000313" key="3">
    <source>
        <dbReference type="EMBL" id="OGH93033.1"/>
    </source>
</evidence>
<keyword evidence="1" id="KW-1133">Transmembrane helix</keyword>
<proteinExistence type="predicted"/>
<accession>A0A1F6PAQ5</accession>
<evidence type="ECO:0000256" key="2">
    <source>
        <dbReference type="SAM" id="SignalP"/>
    </source>
</evidence>
<feature type="transmembrane region" description="Helical" evidence="1">
    <location>
        <begin position="274"/>
        <end position="291"/>
    </location>
</feature>
<name>A0A1F6PAQ5_9BACT</name>